<sequence>MMTSRPIRLFVSDVDGTLVRHDKSLADATIAAVRRLKAAGVPVTLISARPPSGIYWLAEALDVDQPLGAFNGGTVFRRDGTIISQNHLPEHVSRKALDLLRENGVTRWVFADGKWFASEAEGIHHEREVAAAQLEPILTDDFEAILPRIDKIVGVSDDEPLLAGLEEQAQDLLADATVARSQPYYLDVTAIIANKGDGVAFLAEAAGVDLASVVVAGDMRNDLPMFARAGTSIAMGQGPEEVRAAATYITGSNEDDGLADAIERLILPLLEHA</sequence>
<dbReference type="Gene3D" id="3.40.50.1000">
    <property type="entry name" value="HAD superfamily/HAD-like"/>
    <property type="match status" value="1"/>
</dbReference>
<dbReference type="GO" id="GO:0016787">
    <property type="term" value="F:hydrolase activity"/>
    <property type="evidence" value="ECO:0007669"/>
    <property type="project" value="UniProtKB-KW"/>
</dbReference>
<dbReference type="SFLD" id="SFLDG01140">
    <property type="entry name" value="C2.B:_Phosphomannomutase_and_P"/>
    <property type="match status" value="1"/>
</dbReference>
<keyword evidence="2" id="KW-1185">Reference proteome</keyword>
<dbReference type="InterPro" id="IPR036412">
    <property type="entry name" value="HAD-like_sf"/>
</dbReference>
<dbReference type="NCBIfam" id="TIGR01484">
    <property type="entry name" value="HAD-SF-IIB"/>
    <property type="match status" value="1"/>
</dbReference>
<dbReference type="Pfam" id="PF08282">
    <property type="entry name" value="Hydrolase_3"/>
    <property type="match status" value="1"/>
</dbReference>
<dbReference type="EMBL" id="JAXAFJ010000010">
    <property type="protein sequence ID" value="MDX6807253.1"/>
    <property type="molecule type" value="Genomic_DNA"/>
</dbReference>
<dbReference type="InterPro" id="IPR006379">
    <property type="entry name" value="HAD-SF_hydro_IIB"/>
</dbReference>
<evidence type="ECO:0000313" key="2">
    <source>
        <dbReference type="Proteomes" id="UP001274321"/>
    </source>
</evidence>
<reference evidence="1 2" key="1">
    <citation type="submission" date="2023-11" db="EMBL/GenBank/DDBJ databases">
        <authorList>
            <person name="Bao R."/>
        </authorList>
    </citation>
    <scope>NUCLEOTIDE SEQUENCE [LARGE SCALE GENOMIC DNA]</scope>
    <source>
        <strain evidence="1 2">PJ23</strain>
    </source>
</reference>
<accession>A0ABU4RSU2</accession>
<proteinExistence type="predicted"/>
<dbReference type="InterPro" id="IPR023214">
    <property type="entry name" value="HAD_sf"/>
</dbReference>
<dbReference type="SUPFAM" id="SSF56784">
    <property type="entry name" value="HAD-like"/>
    <property type="match status" value="1"/>
</dbReference>
<evidence type="ECO:0000313" key="1">
    <source>
        <dbReference type="EMBL" id="MDX6807253.1"/>
    </source>
</evidence>
<dbReference type="RefSeq" id="WP_319845384.1">
    <property type="nucleotide sequence ID" value="NZ_JAXAFJ010000010.1"/>
</dbReference>
<dbReference type="Gene3D" id="3.30.1240.10">
    <property type="match status" value="1"/>
</dbReference>
<protein>
    <submittedName>
        <fullName evidence="1">Cof-type HAD-IIB family hydrolase</fullName>
        <ecNumber evidence="1">3.1.3.-</ecNumber>
    </submittedName>
</protein>
<dbReference type="CDD" id="cd07516">
    <property type="entry name" value="HAD_Pase"/>
    <property type="match status" value="1"/>
</dbReference>
<name>A0ABU4RSU2_9HYPH</name>
<dbReference type="PANTHER" id="PTHR10000">
    <property type="entry name" value="PHOSPHOSERINE PHOSPHATASE"/>
    <property type="match status" value="1"/>
</dbReference>
<dbReference type="InterPro" id="IPR000150">
    <property type="entry name" value="Cof"/>
</dbReference>
<gene>
    <name evidence="1" type="ORF">SCD90_14365</name>
</gene>
<dbReference type="SFLD" id="SFLDS00003">
    <property type="entry name" value="Haloacid_Dehalogenase"/>
    <property type="match status" value="1"/>
</dbReference>
<dbReference type="PANTHER" id="PTHR10000:SF8">
    <property type="entry name" value="HAD SUPERFAMILY HYDROLASE-LIKE, TYPE 3"/>
    <property type="match status" value="1"/>
</dbReference>
<dbReference type="EC" id="3.1.3.-" evidence="1"/>
<dbReference type="NCBIfam" id="TIGR00099">
    <property type="entry name" value="Cof-subfamily"/>
    <property type="match status" value="1"/>
</dbReference>
<organism evidence="1 2">
    <name type="scientific">Terrihabitans rhizophilus</name>
    <dbReference type="NCBI Taxonomy" id="3092662"/>
    <lineage>
        <taxon>Bacteria</taxon>
        <taxon>Pseudomonadati</taxon>
        <taxon>Pseudomonadota</taxon>
        <taxon>Alphaproteobacteria</taxon>
        <taxon>Hyphomicrobiales</taxon>
        <taxon>Terrihabitans</taxon>
    </lineage>
</organism>
<dbReference type="Proteomes" id="UP001274321">
    <property type="component" value="Unassembled WGS sequence"/>
</dbReference>
<keyword evidence="1" id="KW-0378">Hydrolase</keyword>
<comment type="caution">
    <text evidence="1">The sequence shown here is derived from an EMBL/GenBank/DDBJ whole genome shotgun (WGS) entry which is preliminary data.</text>
</comment>